<gene>
    <name evidence="7" type="ORF">VLK81_08625</name>
</gene>
<evidence type="ECO:0000256" key="5">
    <source>
        <dbReference type="ARBA" id="ARBA00022683"/>
    </source>
</evidence>
<accession>A0AAW9MZK9</accession>
<dbReference type="InterPro" id="IPR001020">
    <property type="entry name" value="PTS_HPr_His_P_site"/>
</dbReference>
<evidence type="ECO:0000256" key="3">
    <source>
        <dbReference type="ARBA" id="ARBA00020422"/>
    </source>
</evidence>
<dbReference type="GO" id="GO:0005737">
    <property type="term" value="C:cytoplasm"/>
    <property type="evidence" value="ECO:0007669"/>
    <property type="project" value="UniProtKB-SubCell"/>
</dbReference>
<dbReference type="Pfam" id="PF00381">
    <property type="entry name" value="PTS-HPr"/>
    <property type="match status" value="1"/>
</dbReference>
<keyword evidence="8" id="KW-1185">Reference proteome</keyword>
<dbReference type="PROSITE" id="PS51350">
    <property type="entry name" value="PTS_HPR_DOM"/>
    <property type="match status" value="1"/>
</dbReference>
<dbReference type="InterPro" id="IPR035895">
    <property type="entry name" value="HPr-like_sf"/>
</dbReference>
<protein>
    <recommendedName>
        <fullName evidence="3">Phosphocarrier protein HPr</fullName>
    </recommendedName>
</protein>
<organism evidence="7 8">
    <name type="scientific">Citroniella saccharovorans</name>
    <dbReference type="NCBI Taxonomy" id="2053367"/>
    <lineage>
        <taxon>Bacteria</taxon>
        <taxon>Bacillati</taxon>
        <taxon>Bacillota</taxon>
        <taxon>Tissierellia</taxon>
        <taxon>Tissierellales</taxon>
        <taxon>Peptoniphilaceae</taxon>
        <taxon>Citroniella</taxon>
    </lineage>
</organism>
<evidence type="ECO:0000313" key="8">
    <source>
        <dbReference type="Proteomes" id="UP001357733"/>
    </source>
</evidence>
<comment type="subcellular location">
    <subcellularLocation>
        <location evidence="2">Cytoplasm</location>
    </subcellularLocation>
</comment>
<dbReference type="Proteomes" id="UP001357733">
    <property type="component" value="Unassembled WGS sequence"/>
</dbReference>
<dbReference type="AlphaFoldDB" id="A0AAW9MZK9"/>
<dbReference type="InterPro" id="IPR002114">
    <property type="entry name" value="PTS_HPr_Ser_P_site"/>
</dbReference>
<dbReference type="EMBL" id="JAYKOT010000003">
    <property type="protein sequence ID" value="MEB3430050.1"/>
    <property type="molecule type" value="Genomic_DNA"/>
</dbReference>
<name>A0AAW9MZK9_9FIRM</name>
<proteinExistence type="predicted"/>
<dbReference type="PRINTS" id="PR00107">
    <property type="entry name" value="PHOSPHOCPHPR"/>
</dbReference>
<evidence type="ECO:0000256" key="2">
    <source>
        <dbReference type="ARBA" id="ARBA00004496"/>
    </source>
</evidence>
<sequence>MAEGIVILNNEIGLHARPASMFVREAVKYKSDILVIKNDRSFNAKSIMQVLSMGAVKGDELTIRTSGHDEEEALKNLIRLLKEDI</sequence>
<dbReference type="NCBIfam" id="TIGR01003">
    <property type="entry name" value="PTS_HPr_family"/>
    <property type="match status" value="1"/>
</dbReference>
<feature type="domain" description="HPr" evidence="6">
    <location>
        <begin position="1"/>
        <end position="85"/>
    </location>
</feature>
<dbReference type="SUPFAM" id="SSF55594">
    <property type="entry name" value="HPr-like"/>
    <property type="match status" value="1"/>
</dbReference>
<comment type="caution">
    <text evidence="7">The sequence shown here is derived from an EMBL/GenBank/DDBJ whole genome shotgun (WGS) entry which is preliminary data.</text>
</comment>
<evidence type="ECO:0000256" key="1">
    <source>
        <dbReference type="ARBA" id="ARBA00003681"/>
    </source>
</evidence>
<dbReference type="InterPro" id="IPR000032">
    <property type="entry name" value="HPr-like"/>
</dbReference>
<dbReference type="PROSITE" id="PS00369">
    <property type="entry name" value="PTS_HPR_HIS"/>
    <property type="match status" value="1"/>
</dbReference>
<dbReference type="PROSITE" id="PS00589">
    <property type="entry name" value="PTS_HPR_SER"/>
    <property type="match status" value="1"/>
</dbReference>
<dbReference type="Gene3D" id="3.30.1340.10">
    <property type="entry name" value="HPr-like"/>
    <property type="match status" value="1"/>
</dbReference>
<dbReference type="RefSeq" id="WP_324620210.1">
    <property type="nucleotide sequence ID" value="NZ_JAYKOT010000003.1"/>
</dbReference>
<dbReference type="PANTHER" id="PTHR33705">
    <property type="entry name" value="PHOSPHOCARRIER PROTEIN HPR"/>
    <property type="match status" value="1"/>
</dbReference>
<evidence type="ECO:0000313" key="7">
    <source>
        <dbReference type="EMBL" id="MEB3430050.1"/>
    </source>
</evidence>
<dbReference type="GO" id="GO:0009401">
    <property type="term" value="P:phosphoenolpyruvate-dependent sugar phosphotransferase system"/>
    <property type="evidence" value="ECO:0007669"/>
    <property type="project" value="UniProtKB-KW"/>
</dbReference>
<evidence type="ECO:0000259" key="6">
    <source>
        <dbReference type="PROSITE" id="PS51350"/>
    </source>
</evidence>
<reference evidence="7 8" key="1">
    <citation type="submission" date="2024-01" db="EMBL/GenBank/DDBJ databases">
        <title>Complete genome sequence of Citroniella saccharovorans strain M6.X9, isolated from human fecal sample.</title>
        <authorList>
            <person name="Cheng G."/>
            <person name="Westerholm M."/>
            <person name="Schnurer A."/>
        </authorList>
    </citation>
    <scope>NUCLEOTIDE SEQUENCE [LARGE SCALE GENOMIC DNA]</scope>
    <source>
        <strain evidence="7 8">DSM 29873</strain>
    </source>
</reference>
<dbReference type="InterPro" id="IPR050399">
    <property type="entry name" value="HPr"/>
</dbReference>
<comment type="function">
    <text evidence="1">General (non sugar-specific) component of the phosphoenolpyruvate-dependent sugar phosphotransferase system (sugar PTS). This major carbohydrate active-transport system catalyzes the phosphorylation of incoming sugar substrates concomitantly with their translocation across the cell membrane. The phosphoryl group from phosphoenolpyruvate (PEP) is transferred to the phosphoryl carrier protein HPr by enzyme I. Phospho-HPr then transfers it to the PTS EIIA domain.</text>
</comment>
<dbReference type="CDD" id="cd00367">
    <property type="entry name" value="PTS-HPr_like"/>
    <property type="match status" value="1"/>
</dbReference>
<evidence type="ECO:0000256" key="4">
    <source>
        <dbReference type="ARBA" id="ARBA00022490"/>
    </source>
</evidence>
<keyword evidence="5" id="KW-0598">Phosphotransferase system</keyword>
<keyword evidence="4" id="KW-0963">Cytoplasm</keyword>
<dbReference type="PANTHER" id="PTHR33705:SF2">
    <property type="entry name" value="PHOSPHOCARRIER PROTEIN NPR"/>
    <property type="match status" value="1"/>
</dbReference>